<protein>
    <submittedName>
        <fullName evidence="2">Uncharacterized protein</fullName>
    </submittedName>
</protein>
<name>A0A8H6M554_9AGAR</name>
<keyword evidence="3" id="KW-1185">Reference proteome</keyword>
<gene>
    <name evidence="2" type="ORF">DFP72DRAFT_466850</name>
</gene>
<proteinExistence type="predicted"/>
<accession>A0A8H6M554</accession>
<dbReference type="Proteomes" id="UP000521943">
    <property type="component" value="Unassembled WGS sequence"/>
</dbReference>
<organism evidence="2 3">
    <name type="scientific">Ephemerocybe angulata</name>
    <dbReference type="NCBI Taxonomy" id="980116"/>
    <lineage>
        <taxon>Eukaryota</taxon>
        <taxon>Fungi</taxon>
        <taxon>Dikarya</taxon>
        <taxon>Basidiomycota</taxon>
        <taxon>Agaricomycotina</taxon>
        <taxon>Agaricomycetes</taxon>
        <taxon>Agaricomycetidae</taxon>
        <taxon>Agaricales</taxon>
        <taxon>Agaricineae</taxon>
        <taxon>Psathyrellaceae</taxon>
        <taxon>Ephemerocybe</taxon>
    </lineage>
</organism>
<evidence type="ECO:0000313" key="3">
    <source>
        <dbReference type="Proteomes" id="UP000521943"/>
    </source>
</evidence>
<keyword evidence="1" id="KW-0732">Signal</keyword>
<sequence length="113" mass="12843">MRVPSLLTLVPVTLALGTLADARYQDDGLSARDIVRLYESSLAARASDLLAELSTRDIMEELMRRGPRIKCKHCKKNGNPLEFWTVKKYEEHMAMQHSEEYQTYLGLTSGGRK</sequence>
<dbReference type="AlphaFoldDB" id="A0A8H6M554"/>
<evidence type="ECO:0000256" key="1">
    <source>
        <dbReference type="SAM" id="SignalP"/>
    </source>
</evidence>
<evidence type="ECO:0000313" key="2">
    <source>
        <dbReference type="EMBL" id="KAF6751817.1"/>
    </source>
</evidence>
<comment type="caution">
    <text evidence="2">The sequence shown here is derived from an EMBL/GenBank/DDBJ whole genome shotgun (WGS) entry which is preliminary data.</text>
</comment>
<feature type="chain" id="PRO_5034889403" evidence="1">
    <location>
        <begin position="23"/>
        <end position="113"/>
    </location>
</feature>
<dbReference type="EMBL" id="JACGCI010000047">
    <property type="protein sequence ID" value="KAF6751817.1"/>
    <property type="molecule type" value="Genomic_DNA"/>
</dbReference>
<feature type="signal peptide" evidence="1">
    <location>
        <begin position="1"/>
        <end position="22"/>
    </location>
</feature>
<reference evidence="2 3" key="1">
    <citation type="submission" date="2020-07" db="EMBL/GenBank/DDBJ databases">
        <title>Comparative genomics of pyrophilous fungi reveals a link between fire events and developmental genes.</title>
        <authorList>
            <consortium name="DOE Joint Genome Institute"/>
            <person name="Steindorff A.S."/>
            <person name="Carver A."/>
            <person name="Calhoun S."/>
            <person name="Stillman K."/>
            <person name="Liu H."/>
            <person name="Lipzen A."/>
            <person name="Pangilinan J."/>
            <person name="Labutti K."/>
            <person name="Bruns T.D."/>
            <person name="Grigoriev I.V."/>
        </authorList>
    </citation>
    <scope>NUCLEOTIDE SEQUENCE [LARGE SCALE GENOMIC DNA]</scope>
    <source>
        <strain evidence="2 3">CBS 144469</strain>
    </source>
</reference>